<keyword evidence="4" id="KW-0677">Repeat</keyword>
<evidence type="ECO:0000256" key="5">
    <source>
        <dbReference type="ARBA" id="ARBA00023004"/>
    </source>
</evidence>
<dbReference type="PANTHER" id="PTHR43545:SF6">
    <property type="entry name" value="FORMATE DEHYDROGENASE, NITRATE-INDUCIBLE, IRON-SULFUR SUBUNIT"/>
    <property type="match status" value="1"/>
</dbReference>
<dbReference type="CDD" id="cd16371">
    <property type="entry name" value="DMSOR_beta_like"/>
    <property type="match status" value="1"/>
</dbReference>
<proteinExistence type="predicted"/>
<evidence type="ECO:0000259" key="8">
    <source>
        <dbReference type="PROSITE" id="PS51379"/>
    </source>
</evidence>
<feature type="transmembrane region" description="Helical" evidence="7">
    <location>
        <begin position="321"/>
        <end position="339"/>
    </location>
</feature>
<evidence type="ECO:0000256" key="7">
    <source>
        <dbReference type="SAM" id="Phobius"/>
    </source>
</evidence>
<dbReference type="PROSITE" id="PS00198">
    <property type="entry name" value="4FE4S_FER_1"/>
    <property type="match status" value="1"/>
</dbReference>
<keyword evidence="5" id="KW-0408">Iron</keyword>
<dbReference type="InterPro" id="IPR017900">
    <property type="entry name" value="4Fe4S_Fe_S_CS"/>
</dbReference>
<name>A0A918TKC7_9BACT</name>
<protein>
    <submittedName>
        <fullName evidence="9">Molybdopterin oxidoreductase</fullName>
    </submittedName>
</protein>
<keyword evidence="6" id="KW-0411">Iron-sulfur</keyword>
<dbReference type="PROSITE" id="PS51379">
    <property type="entry name" value="4FE4S_FER_2"/>
    <property type="match status" value="2"/>
</dbReference>
<reference evidence="9" key="1">
    <citation type="journal article" date="2014" name="Int. J. Syst. Evol. Microbiol.">
        <title>Complete genome sequence of Corynebacterium casei LMG S-19264T (=DSM 44701T), isolated from a smear-ripened cheese.</title>
        <authorList>
            <consortium name="US DOE Joint Genome Institute (JGI-PGF)"/>
            <person name="Walter F."/>
            <person name="Albersmeier A."/>
            <person name="Kalinowski J."/>
            <person name="Ruckert C."/>
        </authorList>
    </citation>
    <scope>NUCLEOTIDE SEQUENCE</scope>
    <source>
        <strain evidence="9">KCTC 12988</strain>
    </source>
</reference>
<dbReference type="GO" id="GO:0030313">
    <property type="term" value="C:cell envelope"/>
    <property type="evidence" value="ECO:0007669"/>
    <property type="project" value="UniProtKB-SubCell"/>
</dbReference>
<dbReference type="RefSeq" id="WP_189568999.1">
    <property type="nucleotide sequence ID" value="NZ_BMXI01000005.1"/>
</dbReference>
<dbReference type="InterPro" id="IPR051555">
    <property type="entry name" value="FDH_Electron_Transfer_Unit"/>
</dbReference>
<feature type="transmembrane region" description="Helical" evidence="7">
    <location>
        <begin position="448"/>
        <end position="472"/>
    </location>
</feature>
<keyword evidence="10" id="KW-1185">Reference proteome</keyword>
<feature type="transmembrane region" description="Helical" evidence="7">
    <location>
        <begin position="255"/>
        <end position="274"/>
    </location>
</feature>
<feature type="domain" description="4Fe-4S ferredoxin-type" evidence="8">
    <location>
        <begin position="57"/>
        <end position="87"/>
    </location>
</feature>
<keyword evidence="7" id="KW-0812">Transmembrane</keyword>
<comment type="caution">
    <text evidence="9">The sequence shown here is derived from an EMBL/GenBank/DDBJ whole genome shotgun (WGS) entry which is preliminary data.</text>
</comment>
<dbReference type="EMBL" id="BMXI01000005">
    <property type="protein sequence ID" value="GHC49617.1"/>
    <property type="molecule type" value="Genomic_DNA"/>
</dbReference>
<accession>A0A918TKC7</accession>
<dbReference type="Pfam" id="PF04976">
    <property type="entry name" value="DmsC"/>
    <property type="match status" value="1"/>
</dbReference>
<sequence length="496" mass="54183">MSTLAPERTLIDDLLADQRKLFTPVADFAEQHEREPDLAGHYRNLIPLSKPGKGEQYAFEVALDKCTSCKACVTACHSQNGLDEDESWRDVGLLLGGEDEPGWQQTITTACHHCADPECLNGCPVQAYEKSEDTGIVRHLDDQCIGCSYCIFKCPFDVPKFSKKRGIVRKCDMCHDRLAEGEAPACVQACPTEAIRIVKVNVAEKSKLGSRNLGWLNGAPPASITQPTTRYTGREVPLTAQAADRDNLKPEHAHAPLVIMLTLTQAAVGIYLAASGSLALSILSFALFAIGLTAATLHLGQPLKAWRFFLGLKTSWLSRELLAFTVLGAFLTVPLVRAFDLPFLSILAHPAIQLTGALTALAAVFTSVKIYQSTPRVLWNARITFPRFFGAVGLFTLLTLSFQSPQLAPLFSATTLGLLALDIIQLKNPTLSRERTIITEKLSLIGKIRFASGVLSAAAIFLSPWLALPFLLTSILAERTLYFKAVRPLKMPGFIH</sequence>
<dbReference type="Gene3D" id="3.30.70.20">
    <property type="match status" value="2"/>
</dbReference>
<evidence type="ECO:0000256" key="1">
    <source>
        <dbReference type="ARBA" id="ARBA00004196"/>
    </source>
</evidence>
<evidence type="ECO:0000256" key="4">
    <source>
        <dbReference type="ARBA" id="ARBA00022737"/>
    </source>
</evidence>
<reference evidence="9" key="2">
    <citation type="submission" date="2020-09" db="EMBL/GenBank/DDBJ databases">
        <authorList>
            <person name="Sun Q."/>
            <person name="Kim S."/>
        </authorList>
    </citation>
    <scope>NUCLEOTIDE SEQUENCE</scope>
    <source>
        <strain evidence="9">KCTC 12988</strain>
    </source>
</reference>
<feature type="transmembrane region" description="Helical" evidence="7">
    <location>
        <begin position="280"/>
        <end position="300"/>
    </location>
</feature>
<gene>
    <name evidence="9" type="ORF">GCM10007100_14460</name>
</gene>
<keyword evidence="3" id="KW-0479">Metal-binding</keyword>
<dbReference type="AlphaFoldDB" id="A0A918TKC7"/>
<evidence type="ECO:0000313" key="10">
    <source>
        <dbReference type="Proteomes" id="UP000644507"/>
    </source>
</evidence>
<comment type="subcellular location">
    <subcellularLocation>
        <location evidence="1">Cell envelope</location>
    </subcellularLocation>
</comment>
<feature type="domain" description="4Fe-4S ferredoxin-type" evidence="8">
    <location>
        <begin position="135"/>
        <end position="164"/>
    </location>
</feature>
<dbReference type="GO" id="GO:0046872">
    <property type="term" value="F:metal ion binding"/>
    <property type="evidence" value="ECO:0007669"/>
    <property type="project" value="UniProtKB-KW"/>
</dbReference>
<feature type="transmembrane region" description="Helical" evidence="7">
    <location>
        <begin position="351"/>
        <end position="371"/>
    </location>
</feature>
<dbReference type="GO" id="GO:0019645">
    <property type="term" value="P:anaerobic electron transport chain"/>
    <property type="evidence" value="ECO:0007669"/>
    <property type="project" value="InterPro"/>
</dbReference>
<keyword evidence="7" id="KW-1133">Transmembrane helix</keyword>
<dbReference type="InterPro" id="IPR007059">
    <property type="entry name" value="DmsC"/>
</dbReference>
<keyword evidence="2" id="KW-0004">4Fe-4S</keyword>
<dbReference type="GO" id="GO:0051539">
    <property type="term" value="F:4 iron, 4 sulfur cluster binding"/>
    <property type="evidence" value="ECO:0007669"/>
    <property type="project" value="UniProtKB-KW"/>
</dbReference>
<keyword evidence="7" id="KW-0472">Membrane</keyword>
<evidence type="ECO:0000313" key="9">
    <source>
        <dbReference type="EMBL" id="GHC49617.1"/>
    </source>
</evidence>
<dbReference type="GO" id="GO:0016020">
    <property type="term" value="C:membrane"/>
    <property type="evidence" value="ECO:0007669"/>
    <property type="project" value="InterPro"/>
</dbReference>
<organism evidence="9 10">
    <name type="scientific">Roseibacillus persicicus</name>
    <dbReference type="NCBI Taxonomy" id="454148"/>
    <lineage>
        <taxon>Bacteria</taxon>
        <taxon>Pseudomonadati</taxon>
        <taxon>Verrucomicrobiota</taxon>
        <taxon>Verrucomicrobiia</taxon>
        <taxon>Verrucomicrobiales</taxon>
        <taxon>Verrucomicrobiaceae</taxon>
        <taxon>Roseibacillus</taxon>
    </lineage>
</organism>
<dbReference type="PANTHER" id="PTHR43545">
    <property type="entry name" value="FORMATE DEHYDROGENASE, NITRATE-INDUCIBLE, IRON-SULFUR SUBUNIT"/>
    <property type="match status" value="1"/>
</dbReference>
<evidence type="ECO:0000256" key="6">
    <source>
        <dbReference type="ARBA" id="ARBA00023014"/>
    </source>
</evidence>
<dbReference type="SUPFAM" id="SSF54862">
    <property type="entry name" value="4Fe-4S ferredoxins"/>
    <property type="match status" value="1"/>
</dbReference>
<dbReference type="Pfam" id="PF13247">
    <property type="entry name" value="Fer4_11"/>
    <property type="match status" value="1"/>
</dbReference>
<dbReference type="Proteomes" id="UP000644507">
    <property type="component" value="Unassembled WGS sequence"/>
</dbReference>
<evidence type="ECO:0000256" key="3">
    <source>
        <dbReference type="ARBA" id="ARBA00022723"/>
    </source>
</evidence>
<feature type="transmembrane region" description="Helical" evidence="7">
    <location>
        <begin position="383"/>
        <end position="402"/>
    </location>
</feature>
<dbReference type="InterPro" id="IPR017896">
    <property type="entry name" value="4Fe4S_Fe-S-bd"/>
</dbReference>
<evidence type="ECO:0000256" key="2">
    <source>
        <dbReference type="ARBA" id="ARBA00022485"/>
    </source>
</evidence>